<comment type="similarity">
    <text evidence="1">Belongs to the short-chain dehydrogenases/reductases (SDR) family.</text>
</comment>
<name>H6RGH2_9BACT</name>
<dbReference type="PRINTS" id="PR00081">
    <property type="entry name" value="GDHRDH"/>
</dbReference>
<dbReference type="CDD" id="cd05344">
    <property type="entry name" value="BKR_like_SDR_like"/>
    <property type="match status" value="1"/>
</dbReference>
<evidence type="ECO:0000256" key="1">
    <source>
        <dbReference type="ARBA" id="ARBA00006484"/>
    </source>
</evidence>
<dbReference type="PANTHER" id="PTHR42879:SF6">
    <property type="entry name" value="NADPH-DEPENDENT REDUCTASE BACG"/>
    <property type="match status" value="1"/>
</dbReference>
<evidence type="ECO:0000313" key="2">
    <source>
        <dbReference type="EMBL" id="CCG00133.1"/>
    </source>
</evidence>
<dbReference type="InterPro" id="IPR036291">
    <property type="entry name" value="NAD(P)-bd_dom_sf"/>
</dbReference>
<dbReference type="InterPro" id="IPR050259">
    <property type="entry name" value="SDR"/>
</dbReference>
<proteinExistence type="inferred from homology"/>
<protein>
    <submittedName>
        <fullName evidence="2">3-oxoacyl-(Acyl-carrier-protein) reductase</fullName>
    </submittedName>
</protein>
<reference evidence="2" key="2">
    <citation type="submission" date="2012-02" db="EMBL/GenBank/DDBJ databases">
        <authorList>
            <person name="Genoscope - CEA"/>
        </authorList>
    </citation>
    <scope>NUCLEOTIDE SEQUENCE</scope>
</reference>
<dbReference type="Gene3D" id="3.40.50.720">
    <property type="entry name" value="NAD(P)-binding Rossmann-like Domain"/>
    <property type="match status" value="1"/>
</dbReference>
<dbReference type="Pfam" id="PF13561">
    <property type="entry name" value="adh_short_C2"/>
    <property type="match status" value="1"/>
</dbReference>
<dbReference type="InterPro" id="IPR002347">
    <property type="entry name" value="SDR_fam"/>
</dbReference>
<reference evidence="2" key="1">
    <citation type="journal article" date="2012" name="Environ. Microbiol.">
        <title>Genomic content of uncultured Bacteroidetes from contrasting oceanic provinces in the North Atlantic Ocean.</title>
        <authorList>
            <person name="Gomez-Pereira P.R."/>
            <person name="Schuler M."/>
            <person name="Fuchs B.M."/>
            <person name="Bennke C."/>
            <person name="Teeling H."/>
            <person name="Waldmann J."/>
            <person name="Richter M."/>
            <person name="Barbe V."/>
            <person name="Bataille E."/>
            <person name="Glockner F.O."/>
            <person name="Amann R."/>
        </authorList>
    </citation>
    <scope>NUCLEOTIDE SEQUENCE</scope>
</reference>
<organism evidence="2">
    <name type="scientific">uncultured Flavobacteriia bacterium</name>
    <dbReference type="NCBI Taxonomy" id="212695"/>
    <lineage>
        <taxon>Bacteria</taxon>
        <taxon>Pseudomonadati</taxon>
        <taxon>Bacteroidota</taxon>
        <taxon>Flavobacteriia</taxon>
        <taxon>environmental samples</taxon>
    </lineage>
</organism>
<dbReference type="PANTHER" id="PTHR42879">
    <property type="entry name" value="3-OXOACYL-(ACYL-CARRIER-PROTEIN) REDUCTASE"/>
    <property type="match status" value="1"/>
</dbReference>
<sequence length="273" mass="28398">MLSSKAILTFACMNLSLEGRHALICGASQGIGLAAAKELAELGARVTLMARNADKLKVAVSGLPKVNSGAHGFVVADFSNHNEVKEVALKLTSSEKIDILVNNTGGPKGGAIAEAGIEEFTKTFEQHLLCNHVLTQAVLPGMRERGHGRIVNVISTSVKAPLNGLGVSNTIRGAVANWSKTLANEEGKYGIRVNNVLPGATNTGRLQNIIEAKAHKGNTTQEIITKSMVGAVPAGRFGEPEEIGGAIAFLCTPAADYISGINLPVDGGRTASL</sequence>
<dbReference type="EMBL" id="FO117599">
    <property type="protein sequence ID" value="CCG00133.1"/>
    <property type="molecule type" value="Genomic_DNA"/>
</dbReference>
<accession>H6RGH2</accession>
<dbReference type="AlphaFoldDB" id="H6RGH2"/>
<gene>
    <name evidence="2" type="ORF">VIS_S3CKB90018</name>
</gene>
<dbReference type="SUPFAM" id="SSF51735">
    <property type="entry name" value="NAD(P)-binding Rossmann-fold domains"/>
    <property type="match status" value="1"/>
</dbReference>